<proteinExistence type="predicted"/>
<feature type="region of interest" description="Disordered" evidence="1">
    <location>
        <begin position="1"/>
        <end position="27"/>
    </location>
</feature>
<protein>
    <submittedName>
        <fullName evidence="2">Uncharacterized protein</fullName>
    </submittedName>
</protein>
<evidence type="ECO:0000256" key="1">
    <source>
        <dbReference type="SAM" id="MobiDB-lite"/>
    </source>
</evidence>
<evidence type="ECO:0000313" key="3">
    <source>
        <dbReference type="Proteomes" id="UP001172102"/>
    </source>
</evidence>
<reference evidence="2" key="1">
    <citation type="submission" date="2023-06" db="EMBL/GenBank/DDBJ databases">
        <title>Genome-scale phylogeny and comparative genomics of the fungal order Sordariales.</title>
        <authorList>
            <consortium name="Lawrence Berkeley National Laboratory"/>
            <person name="Hensen N."/>
            <person name="Bonometti L."/>
            <person name="Westerberg I."/>
            <person name="Brannstrom I.O."/>
            <person name="Guillou S."/>
            <person name="Cros-Aarteil S."/>
            <person name="Calhoun S."/>
            <person name="Haridas S."/>
            <person name="Kuo A."/>
            <person name="Mondo S."/>
            <person name="Pangilinan J."/>
            <person name="Riley R."/>
            <person name="Labutti K."/>
            <person name="Andreopoulos B."/>
            <person name="Lipzen A."/>
            <person name="Chen C."/>
            <person name="Yanf M."/>
            <person name="Daum C."/>
            <person name="Ng V."/>
            <person name="Clum A."/>
            <person name="Steindorff A."/>
            <person name="Ohm R."/>
            <person name="Martin F."/>
            <person name="Silar P."/>
            <person name="Natvig D."/>
            <person name="Lalanne C."/>
            <person name="Gautier V."/>
            <person name="Ament-Velasquez S.L."/>
            <person name="Kruys A."/>
            <person name="Hutchinson M.I."/>
            <person name="Powell A.J."/>
            <person name="Barry K."/>
            <person name="Miller A.N."/>
            <person name="Grigoriev I.V."/>
            <person name="Debuchy R."/>
            <person name="Gladieux P."/>
            <person name="Thoren M.H."/>
            <person name="Johannesson H."/>
        </authorList>
    </citation>
    <scope>NUCLEOTIDE SEQUENCE</scope>
    <source>
        <strain evidence="2">SMH4607-1</strain>
    </source>
</reference>
<accession>A0AA40DPG3</accession>
<dbReference type="Proteomes" id="UP001172102">
    <property type="component" value="Unassembled WGS sequence"/>
</dbReference>
<comment type="caution">
    <text evidence="2">The sequence shown here is derived from an EMBL/GenBank/DDBJ whole genome shotgun (WGS) entry which is preliminary data.</text>
</comment>
<dbReference type="AlphaFoldDB" id="A0AA40DPG3"/>
<sequence>MAWSVDFNSGMSDTAPPSTDGSCGPSNGGTTCEGTEFGNCCSLNAVITLGDLPRCCNDHDPGLCTDQDGGDRGADNQEFLARVYTLHGNRDARHGWSPSDIHRMA</sequence>
<evidence type="ECO:0000313" key="2">
    <source>
        <dbReference type="EMBL" id="KAK0708651.1"/>
    </source>
</evidence>
<name>A0AA40DPG3_9PEZI</name>
<gene>
    <name evidence="2" type="ORF">B0H67DRAFT_648684</name>
</gene>
<dbReference type="EMBL" id="JAUKUA010000006">
    <property type="protein sequence ID" value="KAK0708651.1"/>
    <property type="molecule type" value="Genomic_DNA"/>
</dbReference>
<organism evidence="2 3">
    <name type="scientific">Lasiosphaeris hirsuta</name>
    <dbReference type="NCBI Taxonomy" id="260670"/>
    <lineage>
        <taxon>Eukaryota</taxon>
        <taxon>Fungi</taxon>
        <taxon>Dikarya</taxon>
        <taxon>Ascomycota</taxon>
        <taxon>Pezizomycotina</taxon>
        <taxon>Sordariomycetes</taxon>
        <taxon>Sordariomycetidae</taxon>
        <taxon>Sordariales</taxon>
        <taxon>Lasiosphaeriaceae</taxon>
        <taxon>Lasiosphaeris</taxon>
    </lineage>
</organism>
<keyword evidence="3" id="KW-1185">Reference proteome</keyword>